<reference evidence="2" key="1">
    <citation type="submission" date="2020-02" db="EMBL/GenBank/DDBJ databases">
        <authorList>
            <person name="Meier V. D."/>
        </authorList>
    </citation>
    <scope>NUCLEOTIDE SEQUENCE</scope>
    <source>
        <strain evidence="2">AVDCRST_MAG43</strain>
    </source>
</reference>
<dbReference type="AlphaFoldDB" id="A0A6J4U9N2"/>
<protein>
    <submittedName>
        <fullName evidence="2">Uncharacterized protein</fullName>
    </submittedName>
</protein>
<feature type="region of interest" description="Disordered" evidence="1">
    <location>
        <begin position="1"/>
        <end position="66"/>
    </location>
</feature>
<feature type="compositionally biased region" description="Polar residues" evidence="1">
    <location>
        <begin position="24"/>
        <end position="38"/>
    </location>
</feature>
<sequence length="66" mass="7274">WPTHRSIDTPRHRLTESAAKPTAPSRSPSANVSGTSCGPDSLLHRLSRLTRRQHGETGTSRTEVRD</sequence>
<proteinExistence type="predicted"/>
<feature type="non-terminal residue" evidence="2">
    <location>
        <position position="1"/>
    </location>
</feature>
<organism evidence="2">
    <name type="scientific">uncultured Thermomicrobiales bacterium</name>
    <dbReference type="NCBI Taxonomy" id="1645740"/>
    <lineage>
        <taxon>Bacteria</taxon>
        <taxon>Pseudomonadati</taxon>
        <taxon>Thermomicrobiota</taxon>
        <taxon>Thermomicrobia</taxon>
        <taxon>Thermomicrobiales</taxon>
        <taxon>environmental samples</taxon>
    </lineage>
</organism>
<accession>A0A6J4U9N2</accession>
<feature type="compositionally biased region" description="Polar residues" evidence="1">
    <location>
        <begin position="56"/>
        <end position="66"/>
    </location>
</feature>
<evidence type="ECO:0000256" key="1">
    <source>
        <dbReference type="SAM" id="MobiDB-lite"/>
    </source>
</evidence>
<feature type="compositionally biased region" description="Basic and acidic residues" evidence="1">
    <location>
        <begin position="1"/>
        <end position="15"/>
    </location>
</feature>
<gene>
    <name evidence="2" type="ORF">AVDCRST_MAG43-267</name>
</gene>
<dbReference type="EMBL" id="CADCWI010000015">
    <property type="protein sequence ID" value="CAA9542532.1"/>
    <property type="molecule type" value="Genomic_DNA"/>
</dbReference>
<evidence type="ECO:0000313" key="2">
    <source>
        <dbReference type="EMBL" id="CAA9542532.1"/>
    </source>
</evidence>
<feature type="non-terminal residue" evidence="2">
    <location>
        <position position="66"/>
    </location>
</feature>
<name>A0A6J4U9N2_9BACT</name>